<keyword evidence="4 6" id="KW-1133">Transmembrane helix</keyword>
<keyword evidence="5 6" id="KW-0472">Membrane</keyword>
<feature type="transmembrane region" description="Helical" evidence="6">
    <location>
        <begin position="283"/>
        <end position="304"/>
    </location>
</feature>
<evidence type="ECO:0000256" key="5">
    <source>
        <dbReference type="ARBA" id="ARBA00023136"/>
    </source>
</evidence>
<feature type="transmembrane region" description="Helical" evidence="6">
    <location>
        <begin position="51"/>
        <end position="72"/>
    </location>
</feature>
<dbReference type="EMBL" id="JFBT01000001">
    <property type="protein sequence ID" value="EXG81125.1"/>
    <property type="molecule type" value="Genomic_DNA"/>
</dbReference>
<feature type="transmembrane region" description="Helical" evidence="6">
    <location>
        <begin position="227"/>
        <end position="246"/>
    </location>
</feature>
<dbReference type="PATRIC" id="fig|927661.3.peg.2193"/>
<organism evidence="7 8">
    <name type="scientific">Cryptosporangium arvum DSM 44712</name>
    <dbReference type="NCBI Taxonomy" id="927661"/>
    <lineage>
        <taxon>Bacteria</taxon>
        <taxon>Bacillati</taxon>
        <taxon>Actinomycetota</taxon>
        <taxon>Actinomycetes</taxon>
        <taxon>Cryptosporangiales</taxon>
        <taxon>Cryptosporangiaceae</taxon>
        <taxon>Cryptosporangium</taxon>
    </lineage>
</organism>
<name>A0A010YLM7_9ACTN</name>
<protein>
    <submittedName>
        <fullName evidence="7">Arabinose efflux permease family protein</fullName>
    </submittedName>
</protein>
<evidence type="ECO:0000313" key="8">
    <source>
        <dbReference type="Proteomes" id="UP000021053"/>
    </source>
</evidence>
<dbReference type="SUPFAM" id="SSF103473">
    <property type="entry name" value="MFS general substrate transporter"/>
    <property type="match status" value="1"/>
</dbReference>
<keyword evidence="8" id="KW-1185">Reference proteome</keyword>
<dbReference type="PANTHER" id="PTHR23513:SF11">
    <property type="entry name" value="STAPHYLOFERRIN A TRANSPORTER"/>
    <property type="match status" value="1"/>
</dbReference>
<dbReference type="PRINTS" id="PR01988">
    <property type="entry name" value="EXPORTERBACE"/>
</dbReference>
<dbReference type="Pfam" id="PF07690">
    <property type="entry name" value="MFS_1"/>
    <property type="match status" value="1"/>
</dbReference>
<feature type="transmembrane region" description="Helical" evidence="6">
    <location>
        <begin position="372"/>
        <end position="391"/>
    </location>
</feature>
<comment type="subcellular location">
    <subcellularLocation>
        <location evidence="1">Cell membrane</location>
        <topology evidence="1">Multi-pass membrane protein</topology>
    </subcellularLocation>
</comment>
<dbReference type="InterPro" id="IPR011701">
    <property type="entry name" value="MFS"/>
</dbReference>
<gene>
    <name evidence="7" type="ORF">CryarDRAFT_2229</name>
</gene>
<evidence type="ECO:0000313" key="7">
    <source>
        <dbReference type="EMBL" id="EXG81125.1"/>
    </source>
</evidence>
<dbReference type="Gene3D" id="1.20.1250.20">
    <property type="entry name" value="MFS general substrate transporter like domains"/>
    <property type="match status" value="1"/>
</dbReference>
<dbReference type="GO" id="GO:0005886">
    <property type="term" value="C:plasma membrane"/>
    <property type="evidence" value="ECO:0007669"/>
    <property type="project" value="UniProtKB-SubCell"/>
</dbReference>
<dbReference type="PANTHER" id="PTHR23513">
    <property type="entry name" value="INTEGRAL MEMBRANE EFFLUX PROTEIN-RELATED"/>
    <property type="match status" value="1"/>
</dbReference>
<comment type="caution">
    <text evidence="7">The sequence shown here is derived from an EMBL/GenBank/DDBJ whole genome shotgun (WGS) entry which is preliminary data.</text>
</comment>
<evidence type="ECO:0000256" key="4">
    <source>
        <dbReference type="ARBA" id="ARBA00022989"/>
    </source>
</evidence>
<dbReference type="GO" id="GO:0022857">
    <property type="term" value="F:transmembrane transporter activity"/>
    <property type="evidence" value="ECO:0007669"/>
    <property type="project" value="InterPro"/>
</dbReference>
<reference evidence="7 8" key="1">
    <citation type="submission" date="2013-07" db="EMBL/GenBank/DDBJ databases">
        <authorList>
            <consortium name="DOE Joint Genome Institute"/>
            <person name="Eisen J."/>
            <person name="Huntemann M."/>
            <person name="Han J."/>
            <person name="Chen A."/>
            <person name="Kyrpides N."/>
            <person name="Mavromatis K."/>
            <person name="Markowitz V."/>
            <person name="Palaniappan K."/>
            <person name="Ivanova N."/>
            <person name="Schaumberg A."/>
            <person name="Pati A."/>
            <person name="Liolios K."/>
            <person name="Nordberg H.P."/>
            <person name="Cantor M.N."/>
            <person name="Hua S.X."/>
            <person name="Woyke T."/>
        </authorList>
    </citation>
    <scope>NUCLEOTIDE SEQUENCE [LARGE SCALE GENOMIC DNA]</scope>
    <source>
        <strain evidence="7 8">DSM 44712</strain>
    </source>
</reference>
<evidence type="ECO:0000256" key="2">
    <source>
        <dbReference type="ARBA" id="ARBA00022475"/>
    </source>
</evidence>
<dbReference type="InterPro" id="IPR022324">
    <property type="entry name" value="Bacilysin_exporter_BacE_put"/>
</dbReference>
<evidence type="ECO:0000256" key="3">
    <source>
        <dbReference type="ARBA" id="ARBA00022692"/>
    </source>
</evidence>
<accession>A0A010YLM7</accession>
<feature type="transmembrane region" description="Helical" evidence="6">
    <location>
        <begin position="310"/>
        <end position="330"/>
    </location>
</feature>
<keyword evidence="3 6" id="KW-0812">Transmembrane</keyword>
<feature type="transmembrane region" description="Helical" evidence="6">
    <location>
        <begin position="104"/>
        <end position="126"/>
    </location>
</feature>
<feature type="transmembrane region" description="Helical" evidence="6">
    <location>
        <begin position="342"/>
        <end position="366"/>
    </location>
</feature>
<dbReference type="AlphaFoldDB" id="A0A010YLM7"/>
<sequence>MPGDRRTTVLRDREFRGLWLAQTLSRLGDQLARVALTVLVFQTTGSAPAAAAAYAVTMLPWLIGGPLLGWIGDRYPRRAVLITCDLAGAALIALMALPGLPLPALYLLLFVATLLGVPFSAARSALVRDVFPDDDRYASATAIGAVTGQFAQVAGFAAGGLLAAATTPRQALLFDALTFLVSAVLVRRTVADRPAAAAGPSRPGERHALAGVRLVFGDRRLRRLTGYAWLATFHTVPAGVVAPYAAGFGGGARTIGFLLACTASGTALAMVGLSRWVSADRRLLLLEPLAVLAGVPLALCVLAPGPVLTGFLWAVSGAGAAYQLAANVAFVRTVPDDSRAQAFALVAAGLVAGQGAGVLLAGALTVVVPSHLVVAGAGLLATLGALALWSAKQPAGVTITSAA</sequence>
<evidence type="ECO:0000256" key="6">
    <source>
        <dbReference type="SAM" id="Phobius"/>
    </source>
</evidence>
<dbReference type="InterPro" id="IPR036259">
    <property type="entry name" value="MFS_trans_sf"/>
</dbReference>
<feature type="transmembrane region" description="Helical" evidence="6">
    <location>
        <begin position="252"/>
        <end position="271"/>
    </location>
</feature>
<evidence type="ECO:0000256" key="1">
    <source>
        <dbReference type="ARBA" id="ARBA00004651"/>
    </source>
</evidence>
<dbReference type="RefSeq" id="WP_063725892.1">
    <property type="nucleotide sequence ID" value="NZ_KK073874.1"/>
</dbReference>
<dbReference type="HOGENOM" id="CLU_034180_14_1_11"/>
<dbReference type="CDD" id="cd06173">
    <property type="entry name" value="MFS_MefA_like"/>
    <property type="match status" value="1"/>
</dbReference>
<keyword evidence="2" id="KW-1003">Cell membrane</keyword>
<dbReference type="Proteomes" id="UP000021053">
    <property type="component" value="Unassembled WGS sequence"/>
</dbReference>
<feature type="transmembrane region" description="Helical" evidence="6">
    <location>
        <begin position="79"/>
        <end position="98"/>
    </location>
</feature>
<proteinExistence type="predicted"/>